<feature type="domain" description="TLC" evidence="7">
    <location>
        <begin position="51"/>
        <end position="251"/>
    </location>
</feature>
<reference evidence="8 9" key="1">
    <citation type="submission" date="2011-02" db="EMBL/GenBank/DDBJ databases">
        <title>The Genome Sequence of Sphaeroforma arctica JP610.</title>
        <authorList>
            <consortium name="The Broad Institute Genome Sequencing Platform"/>
            <person name="Russ C."/>
            <person name="Cuomo C."/>
            <person name="Young S.K."/>
            <person name="Zeng Q."/>
            <person name="Gargeya S."/>
            <person name="Alvarado L."/>
            <person name="Berlin A."/>
            <person name="Chapman S.B."/>
            <person name="Chen Z."/>
            <person name="Freedman E."/>
            <person name="Gellesch M."/>
            <person name="Goldberg J."/>
            <person name="Griggs A."/>
            <person name="Gujja S."/>
            <person name="Heilman E."/>
            <person name="Heiman D."/>
            <person name="Howarth C."/>
            <person name="Mehta T."/>
            <person name="Neiman D."/>
            <person name="Pearson M."/>
            <person name="Roberts A."/>
            <person name="Saif S."/>
            <person name="Shea T."/>
            <person name="Shenoy N."/>
            <person name="Sisk P."/>
            <person name="Stolte C."/>
            <person name="Sykes S."/>
            <person name="White J."/>
            <person name="Yandava C."/>
            <person name="Burger G."/>
            <person name="Gray M.W."/>
            <person name="Holland P.W.H."/>
            <person name="King N."/>
            <person name="Lang F.B.F."/>
            <person name="Roger A.J."/>
            <person name="Ruiz-Trillo I."/>
            <person name="Haas B."/>
            <person name="Nusbaum C."/>
            <person name="Birren B."/>
        </authorList>
    </citation>
    <scope>NUCLEOTIDE SEQUENCE [LARGE SCALE GENOMIC DNA]</scope>
    <source>
        <strain evidence="8 9">JP610</strain>
    </source>
</reference>
<evidence type="ECO:0000256" key="4">
    <source>
        <dbReference type="ARBA" id="ARBA00023136"/>
    </source>
</evidence>
<dbReference type="GO" id="GO:0005783">
    <property type="term" value="C:endoplasmic reticulum"/>
    <property type="evidence" value="ECO:0007669"/>
    <property type="project" value="TreeGrafter"/>
</dbReference>
<dbReference type="SMART" id="SM00724">
    <property type="entry name" value="TLC"/>
    <property type="match status" value="1"/>
</dbReference>
<dbReference type="AlphaFoldDB" id="A0A0L0FQ53"/>
<dbReference type="PROSITE" id="PS50922">
    <property type="entry name" value="TLC"/>
    <property type="match status" value="1"/>
</dbReference>
<evidence type="ECO:0000256" key="2">
    <source>
        <dbReference type="ARBA" id="ARBA00022692"/>
    </source>
</evidence>
<evidence type="ECO:0000256" key="3">
    <source>
        <dbReference type="ARBA" id="ARBA00022989"/>
    </source>
</evidence>
<dbReference type="Proteomes" id="UP000054560">
    <property type="component" value="Unassembled WGS sequence"/>
</dbReference>
<comment type="subcellular location">
    <subcellularLocation>
        <location evidence="1">Membrane</location>
        <topology evidence="1">Multi-pass membrane protein</topology>
    </subcellularLocation>
</comment>
<protein>
    <recommendedName>
        <fullName evidence="7">TLC domain-containing protein</fullName>
    </recommendedName>
</protein>
<evidence type="ECO:0000256" key="6">
    <source>
        <dbReference type="SAM" id="Phobius"/>
    </source>
</evidence>
<dbReference type="eggNOG" id="KOG4561">
    <property type="taxonomic scope" value="Eukaryota"/>
</dbReference>
<evidence type="ECO:0000256" key="5">
    <source>
        <dbReference type="PROSITE-ProRule" id="PRU00205"/>
    </source>
</evidence>
<feature type="transmembrane region" description="Helical" evidence="6">
    <location>
        <begin position="218"/>
        <end position="239"/>
    </location>
</feature>
<dbReference type="GO" id="GO:0055088">
    <property type="term" value="P:lipid homeostasis"/>
    <property type="evidence" value="ECO:0007669"/>
    <property type="project" value="TreeGrafter"/>
</dbReference>
<organism evidence="8 9">
    <name type="scientific">Sphaeroforma arctica JP610</name>
    <dbReference type="NCBI Taxonomy" id="667725"/>
    <lineage>
        <taxon>Eukaryota</taxon>
        <taxon>Ichthyosporea</taxon>
        <taxon>Ichthyophonida</taxon>
        <taxon>Sphaeroforma</taxon>
    </lineage>
</organism>
<evidence type="ECO:0000259" key="7">
    <source>
        <dbReference type="PROSITE" id="PS50922"/>
    </source>
</evidence>
<dbReference type="EMBL" id="KQ242449">
    <property type="protein sequence ID" value="KNC78651.1"/>
    <property type="molecule type" value="Genomic_DNA"/>
</dbReference>
<dbReference type="GeneID" id="25909429"/>
<gene>
    <name evidence="8" type="ORF">SARC_08925</name>
</gene>
<dbReference type="Pfam" id="PF03798">
    <property type="entry name" value="TRAM_LAG1_CLN8"/>
    <property type="match status" value="1"/>
</dbReference>
<dbReference type="RefSeq" id="XP_014152553.1">
    <property type="nucleotide sequence ID" value="XM_014297078.1"/>
</dbReference>
<dbReference type="GO" id="GO:0016020">
    <property type="term" value="C:membrane"/>
    <property type="evidence" value="ECO:0007669"/>
    <property type="project" value="UniProtKB-SubCell"/>
</dbReference>
<evidence type="ECO:0000256" key="1">
    <source>
        <dbReference type="ARBA" id="ARBA00004141"/>
    </source>
</evidence>
<feature type="transmembrane region" description="Helical" evidence="6">
    <location>
        <begin position="98"/>
        <end position="118"/>
    </location>
</feature>
<dbReference type="InterPro" id="IPR006634">
    <property type="entry name" value="TLC-dom"/>
</dbReference>
<keyword evidence="3 6" id="KW-1133">Transmembrane helix</keyword>
<accession>A0A0L0FQ53</accession>
<keyword evidence="4 5" id="KW-0472">Membrane</keyword>
<evidence type="ECO:0000313" key="9">
    <source>
        <dbReference type="Proteomes" id="UP000054560"/>
    </source>
</evidence>
<dbReference type="InterPro" id="IPR050846">
    <property type="entry name" value="TLCD"/>
</dbReference>
<dbReference type="PANTHER" id="PTHR13439">
    <property type="entry name" value="CT120 PROTEIN"/>
    <property type="match status" value="1"/>
</dbReference>
<feature type="transmembrane region" description="Helical" evidence="6">
    <location>
        <begin position="173"/>
        <end position="198"/>
    </location>
</feature>
<dbReference type="PANTHER" id="PTHR13439:SF0">
    <property type="entry name" value="TOPOISOMERASE I DAMAGE AFFECTED PROTEIN 4"/>
    <property type="match status" value="1"/>
</dbReference>
<keyword evidence="9" id="KW-1185">Reference proteome</keyword>
<feature type="transmembrane region" description="Helical" evidence="6">
    <location>
        <begin position="6"/>
        <end position="29"/>
    </location>
</feature>
<dbReference type="STRING" id="667725.A0A0L0FQ53"/>
<keyword evidence="2 5" id="KW-0812">Transmembrane</keyword>
<sequence length="268" mass="30903">MDSLAWIYDFIMSLPCVQEVALATAFWFFHQHIVMYSMRRLSATYAVLSKGDQLEVAISCCSITHAVISLNTIPVWLYNEELAVEPMYGRMPEYYDRFLIFTVGYFMWDSLVSIYHGLGVPFCAHAVASLGVFWLGMHPFLQHYLGFFLGMFELSTPFYHTRNILGLLGNEKHIVYMIATVCFSITFIVVRIGLGFYVSFTWWRLMYNLLQSGEAHSVAVVLYYMLCNIVIMTLQTIWLKEIVMGAVDLFSASKEVAFKEKHQAFKLD</sequence>
<dbReference type="OrthoDB" id="10266980at2759"/>
<name>A0A0L0FQ53_9EUKA</name>
<proteinExistence type="predicted"/>
<evidence type="ECO:0000313" key="8">
    <source>
        <dbReference type="EMBL" id="KNC78651.1"/>
    </source>
</evidence>
<feature type="transmembrane region" description="Helical" evidence="6">
    <location>
        <begin position="130"/>
        <end position="152"/>
    </location>
</feature>